<keyword evidence="4" id="KW-1185">Reference proteome</keyword>
<dbReference type="GO" id="GO:0001681">
    <property type="term" value="F:sialate O-acetylesterase activity"/>
    <property type="evidence" value="ECO:0007669"/>
    <property type="project" value="InterPro"/>
</dbReference>
<proteinExistence type="predicted"/>
<dbReference type="Gene3D" id="3.40.50.1110">
    <property type="entry name" value="SGNH hydrolase"/>
    <property type="match status" value="2"/>
</dbReference>
<reference evidence="4" key="1">
    <citation type="submission" date="2016-10" db="EMBL/GenBank/DDBJ databases">
        <title>The complete genome sequence of the rumen bacterium Butyrivibrio hungatei MB2003.</title>
        <authorList>
            <person name="Palevich N."/>
            <person name="Kelly W.J."/>
            <person name="Leahy S.C."/>
            <person name="Altermann E."/>
            <person name="Rakonjac J."/>
            <person name="Attwood G.T."/>
        </authorList>
    </citation>
    <scope>NUCLEOTIDE SEQUENCE [LARGE SCALE GENOMIC DNA]</scope>
    <source>
        <strain evidence="4">MB2003</strain>
    </source>
</reference>
<dbReference type="GO" id="GO:0004553">
    <property type="term" value="F:hydrolase activity, hydrolyzing O-glycosyl compounds"/>
    <property type="evidence" value="ECO:0007669"/>
    <property type="project" value="InterPro"/>
</dbReference>
<dbReference type="AlphaFoldDB" id="A0A1D9NXX7"/>
<dbReference type="PANTHER" id="PTHR22901:SF0">
    <property type="entry name" value="SIALATE O-ACETYLESTERASE"/>
    <property type="match status" value="1"/>
</dbReference>
<dbReference type="Gene3D" id="2.60.120.260">
    <property type="entry name" value="Galactose-binding domain-like"/>
    <property type="match status" value="1"/>
</dbReference>
<evidence type="ECO:0000256" key="1">
    <source>
        <dbReference type="ARBA" id="ARBA00022801"/>
    </source>
</evidence>
<accession>A0A1D9NXX7</accession>
<gene>
    <name evidence="3" type="ORF">bhn_I0181</name>
</gene>
<feature type="domain" description="Sialate O-acetylesterase" evidence="2">
    <location>
        <begin position="400"/>
        <end position="510"/>
    </location>
</feature>
<dbReference type="InterPro" id="IPR039329">
    <property type="entry name" value="SIAE"/>
</dbReference>
<dbReference type="Pfam" id="PF03629">
    <property type="entry name" value="SASA"/>
    <property type="match status" value="2"/>
</dbReference>
<dbReference type="Proteomes" id="UP000179284">
    <property type="component" value="Chromosome I"/>
</dbReference>
<dbReference type="SUPFAM" id="SSF49785">
    <property type="entry name" value="Galactose-binding domain-like"/>
    <property type="match status" value="1"/>
</dbReference>
<dbReference type="EMBL" id="CP017831">
    <property type="protein sequence ID" value="AOZ95217.1"/>
    <property type="molecule type" value="Genomic_DNA"/>
</dbReference>
<protein>
    <submittedName>
        <fullName evidence="3">Acetyl-xylan esterase</fullName>
    </submittedName>
</protein>
<dbReference type="PANTHER" id="PTHR22901">
    <property type="entry name" value="SIALATE O-ACETYLESTERASE"/>
    <property type="match status" value="1"/>
</dbReference>
<evidence type="ECO:0000259" key="2">
    <source>
        <dbReference type="Pfam" id="PF03629"/>
    </source>
</evidence>
<sequence>MVIILPIERNGRIMSSLKLCRLISDGAVLQRRKSIHIWGWDEAGMQVTIKLENDITTAMCDASGRFDAYLPARESGGPYKLVVVDDKGEKVIVENILVGLVWLCTGQSNMELPLARTKDQYPEVVASDENDRIRTFKIVEETCYTGPYEELNTGSWVSVGRDTIMNLSATGYFFGKHLQELTGQPIGLINASLGGSRIYSWMSKEMLEGYDDLLEIAGHYADSSFVEGQIKKNIENGDKWRGDLYKADKGISEKWHEDKLDISGWTDHKVPGFFKGTELDGFIGAVWFRREFDLPKELAGKQARLFMGTMVDSDIIYVNGQKVGETGYQYPPRKYDIPKGLTREKKNTIAIRLTVETGMGRFTENKELKIFNKDAAVYLDGIWKCKVGATAKEIPATDFINWKPTGLYNAMTAPCHNFPIDGVIWYQGESNVEDGYDYADFTERMVGGYRKAWKEENLPFIAVQLPNFVIDQLPRTDDWGQFRLTQNKILDMPMTGLVVTMGLGEDNDLHPVVKEPVGERLALWAAHLKYGYNGEYTGPIATSVLMDNGEITVNLTHANGLTVQDAGKGLELQDFYVIDINGKRKKAKARLQDGTVVVDSPFDEGKAKRLCWLSENTYHGGLITNSTGIPMSPFDLAIE</sequence>
<dbReference type="GO" id="GO:0005975">
    <property type="term" value="P:carbohydrate metabolic process"/>
    <property type="evidence" value="ECO:0007669"/>
    <property type="project" value="InterPro"/>
</dbReference>
<dbReference type="InterPro" id="IPR005181">
    <property type="entry name" value="SASA"/>
</dbReference>
<dbReference type="InterPro" id="IPR036514">
    <property type="entry name" value="SGNH_hydro_sf"/>
</dbReference>
<dbReference type="OrthoDB" id="9795554at2"/>
<evidence type="ECO:0000313" key="3">
    <source>
        <dbReference type="EMBL" id="AOZ95217.1"/>
    </source>
</evidence>
<organism evidence="3 4">
    <name type="scientific">Butyrivibrio hungatei</name>
    <dbReference type="NCBI Taxonomy" id="185008"/>
    <lineage>
        <taxon>Bacteria</taxon>
        <taxon>Bacillati</taxon>
        <taxon>Bacillota</taxon>
        <taxon>Clostridia</taxon>
        <taxon>Lachnospirales</taxon>
        <taxon>Lachnospiraceae</taxon>
        <taxon>Butyrivibrio</taxon>
    </lineage>
</organism>
<dbReference type="KEGG" id="bhu:bhn_I0181"/>
<dbReference type="SUPFAM" id="SSF52266">
    <property type="entry name" value="SGNH hydrolase"/>
    <property type="match status" value="1"/>
</dbReference>
<dbReference type="InterPro" id="IPR008979">
    <property type="entry name" value="Galactose-bd-like_sf"/>
</dbReference>
<evidence type="ECO:0000313" key="4">
    <source>
        <dbReference type="Proteomes" id="UP000179284"/>
    </source>
</evidence>
<feature type="domain" description="Sialate O-acetylesterase" evidence="2">
    <location>
        <begin position="101"/>
        <end position="216"/>
    </location>
</feature>
<keyword evidence="1" id="KW-0378">Hydrolase</keyword>
<name>A0A1D9NXX7_9FIRM</name>